<name>A0ACC1RVK7_9APHY</name>
<gene>
    <name evidence="1" type="ORF">NM688_g8238</name>
</gene>
<sequence length="405" mass="43654">MTVPILNLSLLKEAKNSVIGNPTAKRALARDHTLIETLVHCVNDPTPYIDPSQSAINDIRVETAHVIASLSYGSPDALKGLLNANAHRAFLFAIANFQSADPVALRTAFARAVRALASAIADAVGPTQGGLQIHPSDARDEATVALNNLFELDALDIYLPLLADSSSQISTSIAQLLASTLRLQPYRTAVSEWIPPNERHKEVRAKRGWEKAEPINPSNKQGGWVAKQLIALLQRKDMKLQEAVLSAMGSLAQDNPSVATKLAKAASDQPQILSSVLTISKSRLASLQLAACSCATSIIRAGLPAHALHHDPSAAMTVTHVLSSLISTESETAQTRTRACFILYHLVSDDKLLCKLVYERGILTKLSDLVKSITPTEPPSEWDVDEPESVSTLREVLTISIRTPS</sequence>
<evidence type="ECO:0000313" key="1">
    <source>
        <dbReference type="EMBL" id="KAJ3526622.1"/>
    </source>
</evidence>
<proteinExistence type="predicted"/>
<evidence type="ECO:0000313" key="2">
    <source>
        <dbReference type="Proteomes" id="UP001148662"/>
    </source>
</evidence>
<accession>A0ACC1RVK7</accession>
<organism evidence="1 2">
    <name type="scientific">Phlebia brevispora</name>
    <dbReference type="NCBI Taxonomy" id="194682"/>
    <lineage>
        <taxon>Eukaryota</taxon>
        <taxon>Fungi</taxon>
        <taxon>Dikarya</taxon>
        <taxon>Basidiomycota</taxon>
        <taxon>Agaricomycotina</taxon>
        <taxon>Agaricomycetes</taxon>
        <taxon>Polyporales</taxon>
        <taxon>Meruliaceae</taxon>
        <taxon>Phlebia</taxon>
    </lineage>
</organism>
<keyword evidence="2" id="KW-1185">Reference proteome</keyword>
<comment type="caution">
    <text evidence="1">The sequence shown here is derived from an EMBL/GenBank/DDBJ whole genome shotgun (WGS) entry which is preliminary data.</text>
</comment>
<dbReference type="Proteomes" id="UP001148662">
    <property type="component" value="Unassembled WGS sequence"/>
</dbReference>
<protein>
    <submittedName>
        <fullName evidence="1">Uncharacterized protein</fullName>
    </submittedName>
</protein>
<reference evidence="1" key="1">
    <citation type="submission" date="2022-07" db="EMBL/GenBank/DDBJ databases">
        <title>Genome Sequence of Phlebia brevispora.</title>
        <authorList>
            <person name="Buettner E."/>
        </authorList>
    </citation>
    <scope>NUCLEOTIDE SEQUENCE</scope>
    <source>
        <strain evidence="1">MPL23</strain>
    </source>
</reference>
<dbReference type="EMBL" id="JANHOG010002151">
    <property type="protein sequence ID" value="KAJ3526622.1"/>
    <property type="molecule type" value="Genomic_DNA"/>
</dbReference>